<protein>
    <submittedName>
        <fullName evidence="1">Uncharacterized protein</fullName>
    </submittedName>
</protein>
<evidence type="ECO:0000313" key="1">
    <source>
        <dbReference type="EMBL" id="KAJ8310857.1"/>
    </source>
</evidence>
<comment type="caution">
    <text evidence="1">The sequence shown here is derived from an EMBL/GenBank/DDBJ whole genome shotgun (WGS) entry which is preliminary data.</text>
</comment>
<accession>A0ABQ9F4N2</accession>
<organism evidence="1 2">
    <name type="scientific">Tegillarca granosa</name>
    <name type="common">Malaysian cockle</name>
    <name type="synonym">Anadara granosa</name>
    <dbReference type="NCBI Taxonomy" id="220873"/>
    <lineage>
        <taxon>Eukaryota</taxon>
        <taxon>Metazoa</taxon>
        <taxon>Spiralia</taxon>
        <taxon>Lophotrochozoa</taxon>
        <taxon>Mollusca</taxon>
        <taxon>Bivalvia</taxon>
        <taxon>Autobranchia</taxon>
        <taxon>Pteriomorphia</taxon>
        <taxon>Arcoida</taxon>
        <taxon>Arcoidea</taxon>
        <taxon>Arcidae</taxon>
        <taxon>Tegillarca</taxon>
    </lineage>
</organism>
<sequence>MELPPDVETFGVQYEMEVSSIQDTREIKEIKSESVSVNKDQQVQCEILCLDQSSTGLTVMVLYKA</sequence>
<name>A0ABQ9F4N2_TEGGR</name>
<evidence type="ECO:0000313" key="2">
    <source>
        <dbReference type="Proteomes" id="UP001217089"/>
    </source>
</evidence>
<dbReference type="EMBL" id="JARBDR010000640">
    <property type="protein sequence ID" value="KAJ8310857.1"/>
    <property type="molecule type" value="Genomic_DNA"/>
</dbReference>
<reference evidence="1 2" key="1">
    <citation type="submission" date="2022-12" db="EMBL/GenBank/DDBJ databases">
        <title>Chromosome-level genome of Tegillarca granosa.</title>
        <authorList>
            <person name="Kim J."/>
        </authorList>
    </citation>
    <scope>NUCLEOTIDE SEQUENCE [LARGE SCALE GENOMIC DNA]</scope>
    <source>
        <strain evidence="1">Teg-2019</strain>
        <tissue evidence="1">Adductor muscle</tissue>
    </source>
</reference>
<dbReference type="Proteomes" id="UP001217089">
    <property type="component" value="Unassembled WGS sequence"/>
</dbReference>
<gene>
    <name evidence="1" type="ORF">KUTeg_012722</name>
</gene>
<keyword evidence="2" id="KW-1185">Reference proteome</keyword>
<proteinExistence type="predicted"/>